<dbReference type="HOGENOM" id="CLU_2720341_0_0_12"/>
<dbReference type="Proteomes" id="UP000001296">
    <property type="component" value="Chromosome"/>
</dbReference>
<dbReference type="AlphaFoldDB" id="E0RPN7"/>
<keyword evidence="1" id="KW-0472">Membrane</keyword>
<keyword evidence="1" id="KW-1133">Transmembrane helix</keyword>
<organism evidence="2 3">
    <name type="scientific">Winmispira thermophila (strain ATCC 49972 / DSM 6192 / RI 19.B1)</name>
    <name type="common">Spirochaeta thermophila</name>
    <dbReference type="NCBI Taxonomy" id="665571"/>
    <lineage>
        <taxon>Bacteria</taxon>
        <taxon>Pseudomonadati</taxon>
        <taxon>Spirochaetota</taxon>
        <taxon>Spirochaetia</taxon>
        <taxon>Winmispirales</taxon>
        <taxon>Winmispiraceae</taxon>
        <taxon>Winmispira</taxon>
    </lineage>
</organism>
<evidence type="ECO:0000313" key="3">
    <source>
        <dbReference type="Proteomes" id="UP000001296"/>
    </source>
</evidence>
<sequence length="72" mass="8531">MTIRDKLTLSCDKAPSFLRFRSFFMSIYEGYKIAYSFFFMKILFFSLKAKDHIRSTNKILFVGKGFSITEYS</sequence>
<name>E0RPN7_WINT6</name>
<evidence type="ECO:0000256" key="1">
    <source>
        <dbReference type="SAM" id="Phobius"/>
    </source>
</evidence>
<evidence type="ECO:0000313" key="2">
    <source>
        <dbReference type="EMBL" id="ADN01351.1"/>
    </source>
</evidence>
<accession>E0RPN7</accession>
<keyword evidence="1" id="KW-0812">Transmembrane</keyword>
<reference key="1">
    <citation type="submission" date="2009-08" db="EMBL/GenBank/DDBJ databases">
        <title>The genome sequence of Spirochaeta thermophila DSM6192.</title>
        <authorList>
            <person name="Angelov A."/>
            <person name="Mientus M."/>
            <person name="Wittenberg S."/>
            <person name="Lehmann R."/>
            <person name="Liesegang H."/>
            <person name="Daniel R."/>
            <person name="Liebl W."/>
        </authorList>
    </citation>
    <scope>NUCLEOTIDE SEQUENCE</scope>
    <source>
        <strain>DSM 6192</strain>
    </source>
</reference>
<dbReference type="PaxDb" id="665571-STHERM_c03790"/>
<proteinExistence type="predicted"/>
<feature type="transmembrane region" description="Helical" evidence="1">
    <location>
        <begin position="23"/>
        <end position="44"/>
    </location>
</feature>
<dbReference type="EMBL" id="CP001698">
    <property type="protein sequence ID" value="ADN01351.1"/>
    <property type="molecule type" value="Genomic_DNA"/>
</dbReference>
<protein>
    <submittedName>
        <fullName evidence="2">Uncharacterized protein</fullName>
    </submittedName>
</protein>
<dbReference type="KEGG" id="sta:STHERM_c03790"/>
<gene>
    <name evidence="2" type="ordered locus">STHERM_c03790</name>
</gene>
<reference evidence="2 3" key="2">
    <citation type="journal article" date="2010" name="J. Bacteriol.">
        <title>Genome sequence of the polysaccharide-degrading, thermophilic anaerobe Spirochaeta thermophila DSM 6192.</title>
        <authorList>
            <person name="Angelov A."/>
            <person name="Liebl S."/>
            <person name="Ballschmiter M."/>
            <person name="Bomeke M."/>
            <person name="Lehmann R."/>
            <person name="Liesegang H."/>
            <person name="Daniel R."/>
            <person name="Liebl W."/>
        </authorList>
    </citation>
    <scope>NUCLEOTIDE SEQUENCE [LARGE SCALE GENOMIC DNA]</scope>
    <source>
        <strain evidence="3">ATCC 49972 / DSM 6192 / RI 19.B1</strain>
    </source>
</reference>